<dbReference type="PANTHER" id="PTHR34213">
    <property type="entry name" value="NUCLEAR TRANSPORT FACTOR 2 (NTF2) FAMILY PROTEIN"/>
    <property type="match status" value="1"/>
</dbReference>
<dbReference type="EMBL" id="PNEN01001737">
    <property type="protein sequence ID" value="PPJ51841.1"/>
    <property type="molecule type" value="Genomic_DNA"/>
</dbReference>
<dbReference type="Proteomes" id="UP000237631">
    <property type="component" value="Unassembled WGS sequence"/>
</dbReference>
<reference evidence="2" key="1">
    <citation type="journal article" date="2017" name="bioRxiv">
        <title>Conservation of a gene cluster reveals novel cercosporin biosynthetic mechanisms and extends production to the genus Colletotrichum.</title>
        <authorList>
            <person name="de Jonge R."/>
            <person name="Ebert M.K."/>
            <person name="Huitt-Roehl C.R."/>
            <person name="Pal P."/>
            <person name="Suttle J.C."/>
            <person name="Spanner R.E."/>
            <person name="Neubauer J.D."/>
            <person name="Jurick W.M.II."/>
            <person name="Stott K.A."/>
            <person name="Secor G.A."/>
            <person name="Thomma B.P.H.J."/>
            <person name="Van de Peer Y."/>
            <person name="Townsend C.A."/>
            <person name="Bolton M.D."/>
        </authorList>
    </citation>
    <scope>NUCLEOTIDE SEQUENCE [LARGE SCALE GENOMIC DNA]</scope>
    <source>
        <strain evidence="2">CBS538.71</strain>
    </source>
</reference>
<dbReference type="AlphaFoldDB" id="A0A2S6BWM0"/>
<dbReference type="OrthoDB" id="2400485at2759"/>
<dbReference type="STRING" id="357750.A0A2S6BWM0"/>
<comment type="caution">
    <text evidence="1">The sequence shown here is derived from an EMBL/GenBank/DDBJ whole genome shotgun (WGS) entry which is preliminary data.</text>
</comment>
<gene>
    <name evidence="1" type="ORF">CBER1_09766</name>
</gene>
<evidence type="ECO:0008006" key="3">
    <source>
        <dbReference type="Google" id="ProtNLM"/>
    </source>
</evidence>
<evidence type="ECO:0000313" key="1">
    <source>
        <dbReference type="EMBL" id="PPJ51841.1"/>
    </source>
</evidence>
<accession>A0A2S6BWM0</accession>
<protein>
    <recommendedName>
        <fullName evidence="3">SnoaL-like domain-containing protein</fullName>
    </recommendedName>
</protein>
<name>A0A2S6BWM0_9PEZI</name>
<evidence type="ECO:0000313" key="2">
    <source>
        <dbReference type="Proteomes" id="UP000237631"/>
    </source>
</evidence>
<organism evidence="1 2">
    <name type="scientific">Cercospora berteroae</name>
    <dbReference type="NCBI Taxonomy" id="357750"/>
    <lineage>
        <taxon>Eukaryota</taxon>
        <taxon>Fungi</taxon>
        <taxon>Dikarya</taxon>
        <taxon>Ascomycota</taxon>
        <taxon>Pezizomycotina</taxon>
        <taxon>Dothideomycetes</taxon>
        <taxon>Dothideomycetidae</taxon>
        <taxon>Mycosphaerellales</taxon>
        <taxon>Mycosphaerellaceae</taxon>
        <taxon>Cercospora</taxon>
    </lineage>
</organism>
<proteinExistence type="predicted"/>
<dbReference type="PANTHER" id="PTHR34213:SF2">
    <property type="entry name" value="NUCLEAR TRANSPORT FACTOR 2 (NTF2) FAMILY PROTEIN"/>
    <property type="match status" value="1"/>
</dbReference>
<keyword evidence="2" id="KW-1185">Reference proteome</keyword>
<sequence length="210" mass="23015">MTSTNITGRQPSASEQTIINEVLSLYQINPTGELVSMLSQYQSPQLTSPADESYSHYHPTAIFHDPVSIAKGKESIMSQFNGMPKLFSSSATQKCELLPTTTSSIAPIDNSDGIPTTSVAGPENGGSVIVLDLTQHYVFKGDKTPEKTLNSKVTLLLDKDGFIRHHEEEWDHEPNKTGEHSGFMGKLQEWRKKVDAKLVEAGVSSDPKKV</sequence>